<protein>
    <recommendedName>
        <fullName evidence="3">Reverse transcriptase domain-containing protein</fullName>
    </recommendedName>
</protein>
<dbReference type="EMBL" id="JANPWB010000013">
    <property type="protein sequence ID" value="KAJ1110039.1"/>
    <property type="molecule type" value="Genomic_DNA"/>
</dbReference>
<accession>A0AAV7N3L3</accession>
<dbReference type="AlphaFoldDB" id="A0AAV7N3L3"/>
<dbReference type="Proteomes" id="UP001066276">
    <property type="component" value="Chromosome 9"/>
</dbReference>
<evidence type="ECO:0000313" key="2">
    <source>
        <dbReference type="Proteomes" id="UP001066276"/>
    </source>
</evidence>
<gene>
    <name evidence="1" type="ORF">NDU88_007394</name>
</gene>
<reference evidence="1" key="1">
    <citation type="journal article" date="2022" name="bioRxiv">
        <title>Sequencing and chromosome-scale assembly of the giantPleurodeles waltlgenome.</title>
        <authorList>
            <person name="Brown T."/>
            <person name="Elewa A."/>
            <person name="Iarovenko S."/>
            <person name="Subramanian E."/>
            <person name="Araus A.J."/>
            <person name="Petzold A."/>
            <person name="Susuki M."/>
            <person name="Suzuki K.-i.T."/>
            <person name="Hayashi T."/>
            <person name="Toyoda A."/>
            <person name="Oliveira C."/>
            <person name="Osipova E."/>
            <person name="Leigh N.D."/>
            <person name="Simon A."/>
            <person name="Yun M.H."/>
        </authorList>
    </citation>
    <scope>NUCLEOTIDE SEQUENCE</scope>
    <source>
        <strain evidence="1">20211129_DDA</strain>
        <tissue evidence="1">Liver</tissue>
    </source>
</reference>
<organism evidence="1 2">
    <name type="scientific">Pleurodeles waltl</name>
    <name type="common">Iberian ribbed newt</name>
    <dbReference type="NCBI Taxonomy" id="8319"/>
    <lineage>
        <taxon>Eukaryota</taxon>
        <taxon>Metazoa</taxon>
        <taxon>Chordata</taxon>
        <taxon>Craniata</taxon>
        <taxon>Vertebrata</taxon>
        <taxon>Euteleostomi</taxon>
        <taxon>Amphibia</taxon>
        <taxon>Batrachia</taxon>
        <taxon>Caudata</taxon>
        <taxon>Salamandroidea</taxon>
        <taxon>Salamandridae</taxon>
        <taxon>Pleurodelinae</taxon>
        <taxon>Pleurodeles</taxon>
    </lineage>
</organism>
<sequence>MIIAVHKLQEKCQEYNGDLYTTFVDLTKAFDTVSHDWLWWIMEKFGCSRKFISMVCQIFLAILSDAFCHNEETITMIKYRTNGRLFNLQRLQAKTKVEENSVCEFLLADDCALNTAQTQHSMNCFSTACRNHH</sequence>
<evidence type="ECO:0008006" key="3">
    <source>
        <dbReference type="Google" id="ProtNLM"/>
    </source>
</evidence>
<comment type="caution">
    <text evidence="1">The sequence shown here is derived from an EMBL/GenBank/DDBJ whole genome shotgun (WGS) entry which is preliminary data.</text>
</comment>
<keyword evidence="2" id="KW-1185">Reference proteome</keyword>
<name>A0AAV7N3L3_PLEWA</name>
<evidence type="ECO:0000313" key="1">
    <source>
        <dbReference type="EMBL" id="KAJ1110039.1"/>
    </source>
</evidence>
<proteinExistence type="predicted"/>